<sequence length="71" mass="7755">MTAELERVTVNLAPRAAHALKQVADLTGDSKTDVINRALQLYAYIEQVMRDGGAVLVKTAKDSPAQELKIF</sequence>
<evidence type="ECO:0000313" key="2">
    <source>
        <dbReference type="Proteomes" id="UP000000851"/>
    </source>
</evidence>
<dbReference type="HOGENOM" id="CLU_187746_0_0_11"/>
<name>C7Q309_CATAD</name>
<proteinExistence type="predicted"/>
<dbReference type="RefSeq" id="WP_012787194.1">
    <property type="nucleotide sequence ID" value="NC_013131.1"/>
</dbReference>
<evidence type="ECO:0000313" key="1">
    <source>
        <dbReference type="EMBL" id="ACU71901.1"/>
    </source>
</evidence>
<accession>C7Q309</accession>
<evidence type="ECO:0008006" key="3">
    <source>
        <dbReference type="Google" id="ProtNLM"/>
    </source>
</evidence>
<dbReference type="AlphaFoldDB" id="C7Q309"/>
<dbReference type="Proteomes" id="UP000000851">
    <property type="component" value="Chromosome"/>
</dbReference>
<gene>
    <name evidence="1" type="ordered locus">Caci_2992</name>
</gene>
<dbReference type="EMBL" id="CP001700">
    <property type="protein sequence ID" value="ACU71901.1"/>
    <property type="molecule type" value="Genomic_DNA"/>
</dbReference>
<protein>
    <recommendedName>
        <fullName evidence="3">Ribbon-helix-helix protein CopG domain-containing protein</fullName>
    </recommendedName>
</protein>
<dbReference type="eggNOG" id="ENOG5033D92">
    <property type="taxonomic scope" value="Bacteria"/>
</dbReference>
<dbReference type="OrthoDB" id="3638073at2"/>
<dbReference type="KEGG" id="cai:Caci_2992"/>
<organism evidence="1 2">
    <name type="scientific">Catenulispora acidiphila (strain DSM 44928 / JCM 14897 / NBRC 102108 / NRRL B-24433 / ID139908)</name>
    <dbReference type="NCBI Taxonomy" id="479433"/>
    <lineage>
        <taxon>Bacteria</taxon>
        <taxon>Bacillati</taxon>
        <taxon>Actinomycetota</taxon>
        <taxon>Actinomycetes</taxon>
        <taxon>Catenulisporales</taxon>
        <taxon>Catenulisporaceae</taxon>
        <taxon>Catenulispora</taxon>
    </lineage>
</organism>
<dbReference type="STRING" id="479433.Caci_2992"/>
<keyword evidence="2" id="KW-1185">Reference proteome</keyword>
<dbReference type="InParanoid" id="C7Q309"/>
<reference evidence="1 2" key="1">
    <citation type="journal article" date="2009" name="Stand. Genomic Sci.">
        <title>Complete genome sequence of Catenulispora acidiphila type strain (ID 139908).</title>
        <authorList>
            <person name="Copeland A."/>
            <person name="Lapidus A."/>
            <person name="Glavina Del Rio T."/>
            <person name="Nolan M."/>
            <person name="Lucas S."/>
            <person name="Chen F."/>
            <person name="Tice H."/>
            <person name="Cheng J.F."/>
            <person name="Bruce D."/>
            <person name="Goodwin L."/>
            <person name="Pitluck S."/>
            <person name="Mikhailova N."/>
            <person name="Pati A."/>
            <person name="Ivanova N."/>
            <person name="Mavromatis K."/>
            <person name="Chen A."/>
            <person name="Palaniappan K."/>
            <person name="Chain P."/>
            <person name="Land M."/>
            <person name="Hauser L."/>
            <person name="Chang Y.J."/>
            <person name="Jeffries C.D."/>
            <person name="Chertkov O."/>
            <person name="Brettin T."/>
            <person name="Detter J.C."/>
            <person name="Han C."/>
            <person name="Ali Z."/>
            <person name="Tindall B.J."/>
            <person name="Goker M."/>
            <person name="Bristow J."/>
            <person name="Eisen J.A."/>
            <person name="Markowitz V."/>
            <person name="Hugenholtz P."/>
            <person name="Kyrpides N.C."/>
            <person name="Klenk H.P."/>
        </authorList>
    </citation>
    <scope>NUCLEOTIDE SEQUENCE [LARGE SCALE GENOMIC DNA]</scope>
    <source>
        <strain evidence="2">DSM 44928 / JCM 14897 / NBRC 102108 / NRRL B-24433 / ID139908</strain>
    </source>
</reference>